<dbReference type="Proteomes" id="UP000315145">
    <property type="component" value="Unassembled WGS sequence"/>
</dbReference>
<gene>
    <name evidence="3" type="ORF">F2B50_06725</name>
    <name evidence="4" type="ORF">FPF71_06725</name>
</gene>
<dbReference type="OrthoDB" id="7560678at2"/>
<evidence type="ECO:0000313" key="5">
    <source>
        <dbReference type="Proteomes" id="UP000315145"/>
    </source>
</evidence>
<comment type="caution">
    <text evidence="3">The sequence shown here is derived from an EMBL/GenBank/DDBJ whole genome shotgun (WGS) entry which is preliminary data.</text>
</comment>
<dbReference type="Pfam" id="PF00534">
    <property type="entry name" value="Glycos_transf_1"/>
    <property type="match status" value="1"/>
</dbReference>
<dbReference type="InterPro" id="IPR001296">
    <property type="entry name" value="Glyco_trans_1"/>
</dbReference>
<reference evidence="3" key="3">
    <citation type="submission" date="2019-09" db="EMBL/GenBank/DDBJ databases">
        <authorList>
            <person name="Zhang D.-C."/>
        </authorList>
    </citation>
    <scope>NUCLEOTIDE SEQUENCE</scope>
    <source>
        <strain evidence="3">RU-4-M-4</strain>
    </source>
</reference>
<dbReference type="CDD" id="cd03811">
    <property type="entry name" value="GT4_GT28_WabH-like"/>
    <property type="match status" value="1"/>
</dbReference>
<dbReference type="EMBL" id="VMBF01000003">
    <property type="protein sequence ID" value="TSJ79894.1"/>
    <property type="molecule type" value="Genomic_DNA"/>
</dbReference>
<evidence type="ECO:0000259" key="1">
    <source>
        <dbReference type="Pfam" id="PF00534"/>
    </source>
</evidence>
<dbReference type="Gene3D" id="3.40.50.2000">
    <property type="entry name" value="Glycogen Phosphorylase B"/>
    <property type="match status" value="2"/>
</dbReference>
<dbReference type="PANTHER" id="PTHR12526:SF630">
    <property type="entry name" value="GLYCOSYLTRANSFERASE"/>
    <property type="match status" value="1"/>
</dbReference>
<reference evidence="4 5" key="2">
    <citation type="submission" date="2019-07" db="EMBL/GenBank/DDBJ databases">
        <title>Algibacter marinivivus sp. nov., isolated from the surface of a marine red alga.</title>
        <authorList>
            <person name="Zhong X."/>
            <person name="Xu W."/>
            <person name="Zhang Y."/>
            <person name="Zhang Q."/>
            <person name="Du Z."/>
        </authorList>
    </citation>
    <scope>NUCLEOTIDE SEQUENCE [LARGE SCALE GENOMIC DNA]</scope>
    <source>
        <strain evidence="4 5">RU-4-M-4</strain>
    </source>
</reference>
<feature type="domain" description="Glycosyltransferase subfamily 4-like N-terminal" evidence="2">
    <location>
        <begin position="69"/>
        <end position="180"/>
    </location>
</feature>
<proteinExistence type="predicted"/>
<dbReference type="GO" id="GO:0016757">
    <property type="term" value="F:glycosyltransferase activity"/>
    <property type="evidence" value="ECO:0007669"/>
    <property type="project" value="InterPro"/>
</dbReference>
<sequence>MEVQSKYRDMKILHLINSLDTGGAEKLILESLPLFNKENIKTDLAILNGYNYPFLKALKRLNCCSIISLGNKSIYNPFLIFKIIPLLKKYDIVHVHIFPSLYWVALAKILSFSQTKLVYTEHSTSNNRRKKYLFKVFDKIIYAQYSKIITISPEVDINIKKHLNFNNDKFKLIENGINLNTIRSTKAIDRIRISPNINDSLSVITQVSSFRYPKDQKTVIKSLRDLQEHVVLILIGNGPLRVECEILAEELGVSHRVFFLGIRMDVVSILKASDIIILSSHHEGLSLSCIEGMASGKAFIASNAPGLGDIVKGAGVLFPINDNTTLVKKINKLLTDKTYYNQVVDNCLERAQDFSINHTIRKEINLYNTLIKL</sequence>
<dbReference type="AlphaFoldDB" id="A0A5M7B7N7"/>
<keyword evidence="5" id="KW-1185">Reference proteome</keyword>
<dbReference type="Proteomes" id="UP000322315">
    <property type="component" value="Unassembled WGS sequence"/>
</dbReference>
<dbReference type="SUPFAM" id="SSF53756">
    <property type="entry name" value="UDP-Glycosyltransferase/glycogen phosphorylase"/>
    <property type="match status" value="1"/>
</dbReference>
<dbReference type="EMBL" id="VWRS01000003">
    <property type="protein sequence ID" value="KAA5825596.1"/>
    <property type="molecule type" value="Genomic_DNA"/>
</dbReference>
<dbReference type="PANTHER" id="PTHR12526">
    <property type="entry name" value="GLYCOSYLTRANSFERASE"/>
    <property type="match status" value="1"/>
</dbReference>
<accession>A0A5M7B7N7</accession>
<protein>
    <submittedName>
        <fullName evidence="3">Glycosyltransferase</fullName>
    </submittedName>
</protein>
<evidence type="ECO:0000313" key="6">
    <source>
        <dbReference type="Proteomes" id="UP000322315"/>
    </source>
</evidence>
<evidence type="ECO:0000313" key="3">
    <source>
        <dbReference type="EMBL" id="KAA5825596.1"/>
    </source>
</evidence>
<organism evidence="3 6">
    <name type="scientific">Algibacter amylolyticus</name>
    <dbReference type="NCBI Taxonomy" id="1608400"/>
    <lineage>
        <taxon>Bacteria</taxon>
        <taxon>Pseudomonadati</taxon>
        <taxon>Bacteroidota</taxon>
        <taxon>Flavobacteriia</taxon>
        <taxon>Flavobacteriales</taxon>
        <taxon>Flavobacteriaceae</taxon>
        <taxon>Algibacter</taxon>
    </lineage>
</organism>
<dbReference type="Pfam" id="PF13439">
    <property type="entry name" value="Glyco_transf_4"/>
    <property type="match status" value="1"/>
</dbReference>
<dbReference type="InterPro" id="IPR028098">
    <property type="entry name" value="Glyco_trans_4-like_N"/>
</dbReference>
<reference evidence="3 6" key="1">
    <citation type="journal article" date="2015" name="Int. J. Syst. Evol. Microbiol.">
        <title>Algibacter amylolyticus sp. nov., isolated from intertidal sediment.</title>
        <authorList>
            <person name="Zhang D.C."/>
            <person name="Wu J."/>
            <person name="Neuner K."/>
            <person name="Yao J."/>
            <person name="Margesin R."/>
        </authorList>
    </citation>
    <scope>NUCLEOTIDE SEQUENCE [LARGE SCALE GENOMIC DNA]</scope>
    <source>
        <strain evidence="3 6">RU-4-M-4</strain>
    </source>
</reference>
<keyword evidence="3" id="KW-0808">Transferase</keyword>
<evidence type="ECO:0000313" key="4">
    <source>
        <dbReference type="EMBL" id="TSJ79894.1"/>
    </source>
</evidence>
<name>A0A5M7B7N7_9FLAO</name>
<evidence type="ECO:0000259" key="2">
    <source>
        <dbReference type="Pfam" id="PF13439"/>
    </source>
</evidence>
<feature type="domain" description="Glycosyl transferase family 1" evidence="1">
    <location>
        <begin position="189"/>
        <end position="346"/>
    </location>
</feature>